<feature type="domain" description="SPOR" evidence="3">
    <location>
        <begin position="374"/>
        <end position="451"/>
    </location>
</feature>
<accession>A0A6P0C8B3</accession>
<dbReference type="Gene3D" id="3.30.70.1070">
    <property type="entry name" value="Sporulation related repeat"/>
    <property type="match status" value="1"/>
</dbReference>
<dbReference type="SUPFAM" id="SSF110997">
    <property type="entry name" value="Sporulation related repeat"/>
    <property type="match status" value="1"/>
</dbReference>
<dbReference type="Proteomes" id="UP000468591">
    <property type="component" value="Unassembled WGS sequence"/>
</dbReference>
<feature type="signal peptide" evidence="2">
    <location>
        <begin position="1"/>
        <end position="27"/>
    </location>
</feature>
<gene>
    <name evidence="4" type="ORF">GV827_08510</name>
</gene>
<evidence type="ECO:0000256" key="2">
    <source>
        <dbReference type="SAM" id="SignalP"/>
    </source>
</evidence>
<dbReference type="Pfam" id="PF05036">
    <property type="entry name" value="SPOR"/>
    <property type="match status" value="1"/>
</dbReference>
<sequence length="451" mass="48203">MKLSRILAVVAVAGSLGVALNVGTGQAQIREQQPAEFPPTSYKGKQYVDSNGCVFIRAGIDGNVTWVPRVTRDRKTVCGFRPSLAGQVAEAPAPAPVQITLDGTASPAPTTSAKPAPRRVAAKPRRATPAVVRQTAPKRASAQRVIVKPTMAAPVVQARSASEGATACPGASPLSQQYLRGSGVRCGPQAEPIVAPRMATAPRVVVPQAHAQVPSGAATIQPHSGTGYAAEVTSTTRIVPKHVAQNRLNTRNGAAPKGYRLAWDDDRLNPYRAEQNLAGREQMLLVWTQTVPRRLVNQTNGRDMTASVPLIYPYTSIEQQRREFGEVTIVQRDGQTMKRIVRHAGAKPVVRKPFYSSRSTPEKPLASKAAASSKADAGKRYVQIGTFRDEANARRAAQSIALMGMPARIGKHRKGGQSYMTVQAGPFNGSGAMQSALNRLRGAGYRDAFAR</sequence>
<keyword evidence="5" id="KW-1185">Reference proteome</keyword>
<dbReference type="InterPro" id="IPR007730">
    <property type="entry name" value="SPOR-like_dom"/>
</dbReference>
<dbReference type="AlphaFoldDB" id="A0A6P0C8B3"/>
<organism evidence="4 5">
    <name type="scientific">Sulfitobacter sediminilitoris</name>
    <dbReference type="NCBI Taxonomy" id="2698830"/>
    <lineage>
        <taxon>Bacteria</taxon>
        <taxon>Pseudomonadati</taxon>
        <taxon>Pseudomonadota</taxon>
        <taxon>Alphaproteobacteria</taxon>
        <taxon>Rhodobacterales</taxon>
        <taxon>Roseobacteraceae</taxon>
        <taxon>Sulfitobacter</taxon>
    </lineage>
</organism>
<protein>
    <submittedName>
        <fullName evidence="4">SPOR domain-containing protein</fullName>
    </submittedName>
</protein>
<feature type="chain" id="PRO_5026687866" evidence="2">
    <location>
        <begin position="28"/>
        <end position="451"/>
    </location>
</feature>
<comment type="caution">
    <text evidence="4">The sequence shown here is derived from an EMBL/GenBank/DDBJ whole genome shotgun (WGS) entry which is preliminary data.</text>
</comment>
<feature type="compositionally biased region" description="Low complexity" evidence="1">
    <location>
        <begin position="104"/>
        <end position="115"/>
    </location>
</feature>
<dbReference type="GO" id="GO:0042834">
    <property type="term" value="F:peptidoglycan binding"/>
    <property type="evidence" value="ECO:0007669"/>
    <property type="project" value="InterPro"/>
</dbReference>
<dbReference type="RefSeq" id="WP_164353365.1">
    <property type="nucleotide sequence ID" value="NZ_JAABNT010000004.1"/>
</dbReference>
<keyword evidence="2" id="KW-0732">Signal</keyword>
<proteinExistence type="predicted"/>
<evidence type="ECO:0000313" key="4">
    <source>
        <dbReference type="EMBL" id="NEK22441.1"/>
    </source>
</evidence>
<dbReference type="EMBL" id="JAABNT010000004">
    <property type="protein sequence ID" value="NEK22441.1"/>
    <property type="molecule type" value="Genomic_DNA"/>
</dbReference>
<dbReference type="InterPro" id="IPR036680">
    <property type="entry name" value="SPOR-like_sf"/>
</dbReference>
<dbReference type="PROSITE" id="PS51724">
    <property type="entry name" value="SPOR"/>
    <property type="match status" value="1"/>
</dbReference>
<feature type="compositionally biased region" description="Basic residues" evidence="1">
    <location>
        <begin position="116"/>
        <end position="126"/>
    </location>
</feature>
<evidence type="ECO:0000313" key="5">
    <source>
        <dbReference type="Proteomes" id="UP000468591"/>
    </source>
</evidence>
<name>A0A6P0C8B3_9RHOB</name>
<feature type="region of interest" description="Disordered" evidence="1">
    <location>
        <begin position="99"/>
        <end position="143"/>
    </location>
</feature>
<evidence type="ECO:0000256" key="1">
    <source>
        <dbReference type="SAM" id="MobiDB-lite"/>
    </source>
</evidence>
<evidence type="ECO:0000259" key="3">
    <source>
        <dbReference type="PROSITE" id="PS51724"/>
    </source>
</evidence>
<reference evidence="4 5" key="1">
    <citation type="submission" date="2020-01" db="EMBL/GenBank/DDBJ databases">
        <title>Sulfitobacter sediminilitoris sp. nov., isolated from a tidal flat.</title>
        <authorList>
            <person name="Park S."/>
            <person name="Yoon J.-H."/>
        </authorList>
    </citation>
    <scope>NUCLEOTIDE SEQUENCE [LARGE SCALE GENOMIC DNA]</scope>
    <source>
        <strain evidence="4 5">JBTF-M27</strain>
    </source>
</reference>